<protein>
    <submittedName>
        <fullName evidence="2">Uncharacterized protein</fullName>
    </submittedName>
</protein>
<gene>
    <name evidence="2" type="ORF">EEDITHA_LOCUS4404</name>
</gene>
<reference evidence="2" key="1">
    <citation type="submission" date="2022-03" db="EMBL/GenBank/DDBJ databases">
        <authorList>
            <person name="Tunstrom K."/>
        </authorList>
    </citation>
    <scope>NUCLEOTIDE SEQUENCE</scope>
</reference>
<sequence length="102" mass="11601">MVHLVRFLERIHVYCIIKQNENECERRAETRTAAERFRTLSPFGIRRTASAPQLTEPARERDGTLATPARDEDGELRSSDGAAIYFYLVHDSDVDSAFCVIA</sequence>
<evidence type="ECO:0000313" key="2">
    <source>
        <dbReference type="EMBL" id="CAH2088224.1"/>
    </source>
</evidence>
<keyword evidence="3" id="KW-1185">Reference proteome</keyword>
<organism evidence="2 3">
    <name type="scientific">Euphydryas editha</name>
    <name type="common">Edith's checkerspot</name>
    <dbReference type="NCBI Taxonomy" id="104508"/>
    <lineage>
        <taxon>Eukaryota</taxon>
        <taxon>Metazoa</taxon>
        <taxon>Ecdysozoa</taxon>
        <taxon>Arthropoda</taxon>
        <taxon>Hexapoda</taxon>
        <taxon>Insecta</taxon>
        <taxon>Pterygota</taxon>
        <taxon>Neoptera</taxon>
        <taxon>Endopterygota</taxon>
        <taxon>Lepidoptera</taxon>
        <taxon>Glossata</taxon>
        <taxon>Ditrysia</taxon>
        <taxon>Papilionoidea</taxon>
        <taxon>Nymphalidae</taxon>
        <taxon>Nymphalinae</taxon>
        <taxon>Euphydryas</taxon>
    </lineage>
</organism>
<dbReference type="AlphaFoldDB" id="A0AAU9TRY2"/>
<comment type="caution">
    <text evidence="2">The sequence shown here is derived from an EMBL/GenBank/DDBJ whole genome shotgun (WGS) entry which is preliminary data.</text>
</comment>
<evidence type="ECO:0000313" key="3">
    <source>
        <dbReference type="Proteomes" id="UP001153954"/>
    </source>
</evidence>
<evidence type="ECO:0000256" key="1">
    <source>
        <dbReference type="SAM" id="MobiDB-lite"/>
    </source>
</evidence>
<proteinExistence type="predicted"/>
<dbReference type="EMBL" id="CAKOGL010000007">
    <property type="protein sequence ID" value="CAH2088224.1"/>
    <property type="molecule type" value="Genomic_DNA"/>
</dbReference>
<feature type="region of interest" description="Disordered" evidence="1">
    <location>
        <begin position="43"/>
        <end position="76"/>
    </location>
</feature>
<feature type="compositionally biased region" description="Basic and acidic residues" evidence="1">
    <location>
        <begin position="57"/>
        <end position="76"/>
    </location>
</feature>
<name>A0AAU9TRY2_EUPED</name>
<accession>A0AAU9TRY2</accession>
<dbReference type="Proteomes" id="UP001153954">
    <property type="component" value="Unassembled WGS sequence"/>
</dbReference>